<protein>
    <submittedName>
        <fullName evidence="1">Uncharacterized protein</fullName>
    </submittedName>
</protein>
<evidence type="ECO:0000313" key="2">
    <source>
        <dbReference type="Proteomes" id="UP000018143"/>
    </source>
</evidence>
<accession>T1CZQ4</accession>
<dbReference type="RefSeq" id="WP_023948652.1">
    <property type="nucleotide sequence ID" value="NZ_BASD01000018.1"/>
</dbReference>
<name>T1CZQ4_9HELI</name>
<dbReference type="Proteomes" id="UP000018143">
    <property type="component" value="Unassembled WGS sequence"/>
</dbReference>
<keyword evidence="2" id="KW-1185">Reference proteome</keyword>
<comment type="caution">
    <text evidence="1">The sequence shown here is derived from an EMBL/GenBank/DDBJ whole genome shotgun (WGS) entry which is preliminary data.</text>
</comment>
<proteinExistence type="predicted"/>
<dbReference type="EMBL" id="BASD01000018">
    <property type="protein sequence ID" value="GAD19405.1"/>
    <property type="molecule type" value="Genomic_DNA"/>
</dbReference>
<reference evidence="1 2" key="1">
    <citation type="journal article" date="2013" name="Genome Announc.">
        <title>Draft Genome Sequence of Helicobacter fennelliae Strain MRY12-0050, Isolated from a Bacteremia Patient.</title>
        <authorList>
            <person name="Rimbara E."/>
            <person name="Matsui M."/>
            <person name="Mori S."/>
            <person name="Suzuki S."/>
            <person name="Suzuki M."/>
            <person name="Kim H."/>
            <person name="Sekizuka T."/>
            <person name="Kuroda M."/>
            <person name="Shibayama K."/>
        </authorList>
    </citation>
    <scope>NUCLEOTIDE SEQUENCE [LARGE SCALE GENOMIC DNA]</scope>
    <source>
        <strain evidence="1 2">MRY12-0050</strain>
    </source>
</reference>
<organism evidence="1 2">
    <name type="scientific">Helicobacter fennelliae MRY12-0050</name>
    <dbReference type="NCBI Taxonomy" id="1325130"/>
    <lineage>
        <taxon>Bacteria</taxon>
        <taxon>Pseudomonadati</taxon>
        <taxon>Campylobacterota</taxon>
        <taxon>Epsilonproteobacteria</taxon>
        <taxon>Campylobacterales</taxon>
        <taxon>Helicobacteraceae</taxon>
        <taxon>Helicobacter</taxon>
    </lineage>
</organism>
<sequence length="91" mass="10569">MHDRSIAIRDVVLHESMNSINLDSLITQIQALESDYTQARDHMKQEFESKPLGLDEQEKRFSLALMALMPKSYLSRTISSMMSNQTTLKWH</sequence>
<dbReference type="AlphaFoldDB" id="T1CZQ4"/>
<dbReference type="STRING" id="1325130.HFN_0536"/>
<gene>
    <name evidence="1" type="ORF">HFN_0536</name>
</gene>
<evidence type="ECO:0000313" key="1">
    <source>
        <dbReference type="EMBL" id="GAD19405.1"/>
    </source>
</evidence>
<dbReference type="OrthoDB" id="5441488at2"/>